<accession>A0A2M7Q984</accession>
<name>A0A2M7Q984_9BACT</name>
<dbReference type="Gene3D" id="3.10.310.30">
    <property type="match status" value="1"/>
</dbReference>
<dbReference type="PANTHER" id="PTHR47618">
    <property type="entry name" value="BIFUNCTIONAL OLIGORIBONUCLEASE AND PAP PHOSPHATASE NRNA"/>
    <property type="match status" value="1"/>
</dbReference>
<dbReference type="AlphaFoldDB" id="A0A2M7Q984"/>
<protein>
    <recommendedName>
        <fullName evidence="4">DDH domain-containing protein</fullName>
    </recommendedName>
</protein>
<dbReference type="Gene3D" id="3.90.1640.10">
    <property type="entry name" value="inorganic pyrophosphatase (n-terminal core)"/>
    <property type="match status" value="2"/>
</dbReference>
<dbReference type="Proteomes" id="UP000230973">
    <property type="component" value="Unassembled WGS sequence"/>
</dbReference>
<dbReference type="InterPro" id="IPR038763">
    <property type="entry name" value="DHH_sf"/>
</dbReference>
<feature type="compositionally biased region" description="Low complexity" evidence="1">
    <location>
        <begin position="407"/>
        <end position="417"/>
    </location>
</feature>
<dbReference type="PANTHER" id="PTHR47618:SF1">
    <property type="entry name" value="BIFUNCTIONAL OLIGORIBONUCLEASE AND PAP PHOSPHATASE NRNA"/>
    <property type="match status" value="1"/>
</dbReference>
<reference evidence="3" key="1">
    <citation type="submission" date="2017-09" db="EMBL/GenBank/DDBJ databases">
        <title>Depth-based differentiation of microbial function through sediment-hosted aquifers and enrichment of novel symbionts in the deep terrestrial subsurface.</title>
        <authorList>
            <person name="Probst A.J."/>
            <person name="Ladd B."/>
            <person name="Jarett J.K."/>
            <person name="Geller-Mcgrath D.E."/>
            <person name="Sieber C.M.K."/>
            <person name="Emerson J.B."/>
            <person name="Anantharaman K."/>
            <person name="Thomas B.C."/>
            <person name="Malmstrom R."/>
            <person name="Stieglmeier M."/>
            <person name="Klingl A."/>
            <person name="Woyke T."/>
            <person name="Ryan C.M."/>
            <person name="Banfield J.F."/>
        </authorList>
    </citation>
    <scope>NUCLEOTIDE SEQUENCE [LARGE SCALE GENOMIC DNA]</scope>
</reference>
<evidence type="ECO:0000313" key="2">
    <source>
        <dbReference type="EMBL" id="PIY62057.1"/>
    </source>
</evidence>
<proteinExistence type="predicted"/>
<evidence type="ECO:0000256" key="1">
    <source>
        <dbReference type="SAM" id="MobiDB-lite"/>
    </source>
</evidence>
<organism evidence="2 3">
    <name type="scientific">Candidatus Uhrbacteria bacterium CG_4_10_14_0_8_um_filter_58_22</name>
    <dbReference type="NCBI Taxonomy" id="1975029"/>
    <lineage>
        <taxon>Bacteria</taxon>
        <taxon>Candidatus Uhriibacteriota</taxon>
    </lineage>
</organism>
<dbReference type="InterPro" id="IPR051319">
    <property type="entry name" value="Oligoribo/pAp-PDE_c-di-AMP_PDE"/>
</dbReference>
<dbReference type="EMBL" id="PFLC01000054">
    <property type="protein sequence ID" value="PIY62057.1"/>
    <property type="molecule type" value="Genomic_DNA"/>
</dbReference>
<comment type="caution">
    <text evidence="2">The sequence shown here is derived from an EMBL/GenBank/DDBJ whole genome shotgun (WGS) entry which is preliminary data.</text>
</comment>
<evidence type="ECO:0008006" key="4">
    <source>
        <dbReference type="Google" id="ProtNLM"/>
    </source>
</evidence>
<evidence type="ECO:0000313" key="3">
    <source>
        <dbReference type="Proteomes" id="UP000230973"/>
    </source>
</evidence>
<dbReference type="SUPFAM" id="SSF64182">
    <property type="entry name" value="DHH phosphoesterases"/>
    <property type="match status" value="1"/>
</dbReference>
<feature type="region of interest" description="Disordered" evidence="1">
    <location>
        <begin position="385"/>
        <end position="437"/>
    </location>
</feature>
<sequence>MSLTIEKQISESIGRSSQALVSFRKDWNVDTVGSALALAHLLEAAGKKVDVVADGFAATKRIGFLTGTDRITSELKQLRQFVISLDLSHAKVDELTYHLEGDRLNFRLTPKNGQFRDRDVTARQTDFRYDLIFTVGTPDLGSLGRTFDDNSDLFYQVPLVNIDHSPDNLGYGNVNFVDITATSCAELVHRLYVSSENTVTHDGDTATMLLGGIIDSTRSFRTTNVTPRTLDTAAELVAAGGRRDEIVQHLYKIRTLSTLKLWGRALARLKYDPEIRMAWSLLVRQDFIHSGSTQDCLPDVMDELMANASEAEISGLIYEQDGVGGAPGGICALITSERQSNVMSLVSDLKPTGHRRMARICFPGIGLQEAEGLVLASIRRSMGRPNARPQAELGKSPNIVNASSNLTDGTKGVTTTTAPIDEPKKMTGWPTSNSRIS</sequence>
<gene>
    <name evidence="2" type="ORF">COY93_04085</name>
</gene>